<dbReference type="EMBL" id="JAVXUO010003110">
    <property type="protein sequence ID" value="KAK2966657.1"/>
    <property type="molecule type" value="Genomic_DNA"/>
</dbReference>
<dbReference type="SUPFAM" id="SSF55961">
    <property type="entry name" value="Bet v1-like"/>
    <property type="match status" value="1"/>
</dbReference>
<sequence>MEMAGVIDALPDSLHLKLLVSERFHLESGGEAFTLAGEGRAGQGYILLKRDNCPHVNEVWWCCGLRWSSRGGGREIFRRETVEPKHGKAKVTKQVIDEIDEKTVIFRTIEGDLLELYKNFVLTLHVDTKGANSLVTWTMEYEKRSEDIDDPNTLMDFFVNLTKDIETHHLK</sequence>
<dbReference type="InterPro" id="IPR000916">
    <property type="entry name" value="Bet_v_I/MLP"/>
</dbReference>
<dbReference type="PANTHER" id="PTHR31907">
    <property type="entry name" value="MLP-LIKE PROTEIN 423"/>
    <property type="match status" value="1"/>
</dbReference>
<keyword evidence="3" id="KW-1185">Reference proteome</keyword>
<evidence type="ECO:0000313" key="3">
    <source>
        <dbReference type="Proteomes" id="UP001187471"/>
    </source>
</evidence>
<organism evidence="2 3">
    <name type="scientific">Escallonia rubra</name>
    <dbReference type="NCBI Taxonomy" id="112253"/>
    <lineage>
        <taxon>Eukaryota</taxon>
        <taxon>Viridiplantae</taxon>
        <taxon>Streptophyta</taxon>
        <taxon>Embryophyta</taxon>
        <taxon>Tracheophyta</taxon>
        <taxon>Spermatophyta</taxon>
        <taxon>Magnoliopsida</taxon>
        <taxon>eudicotyledons</taxon>
        <taxon>Gunneridae</taxon>
        <taxon>Pentapetalae</taxon>
        <taxon>asterids</taxon>
        <taxon>campanulids</taxon>
        <taxon>Escalloniales</taxon>
        <taxon>Escalloniaceae</taxon>
        <taxon>Escallonia</taxon>
    </lineage>
</organism>
<accession>A0AA88QEH8</accession>
<name>A0AA88QEH8_9ASTE</name>
<dbReference type="InterPro" id="IPR051761">
    <property type="entry name" value="MLP-like_ligand-binding"/>
</dbReference>
<comment type="caution">
    <text evidence="2">The sequence shown here is derived from an EMBL/GenBank/DDBJ whole genome shotgun (WGS) entry which is preliminary data.</text>
</comment>
<dbReference type="SMART" id="SM01037">
    <property type="entry name" value="Bet_v_1"/>
    <property type="match status" value="1"/>
</dbReference>
<dbReference type="InterPro" id="IPR023393">
    <property type="entry name" value="START-like_dom_sf"/>
</dbReference>
<proteinExistence type="predicted"/>
<dbReference type="GO" id="GO:0006952">
    <property type="term" value="P:defense response"/>
    <property type="evidence" value="ECO:0007669"/>
    <property type="project" value="InterPro"/>
</dbReference>
<evidence type="ECO:0000313" key="2">
    <source>
        <dbReference type="EMBL" id="KAK2966657.1"/>
    </source>
</evidence>
<dbReference type="Proteomes" id="UP001187471">
    <property type="component" value="Unassembled WGS sequence"/>
</dbReference>
<gene>
    <name evidence="2" type="ORF">RJ640_002355</name>
</gene>
<dbReference type="AlphaFoldDB" id="A0AA88QEH8"/>
<feature type="domain" description="Bet v I/Major latex protein" evidence="1">
    <location>
        <begin position="69"/>
        <end position="171"/>
    </location>
</feature>
<reference evidence="2" key="1">
    <citation type="submission" date="2022-12" db="EMBL/GenBank/DDBJ databases">
        <title>Draft genome assemblies for two species of Escallonia (Escalloniales).</title>
        <authorList>
            <person name="Chanderbali A."/>
            <person name="Dervinis C."/>
            <person name="Anghel I."/>
            <person name="Soltis D."/>
            <person name="Soltis P."/>
            <person name="Zapata F."/>
        </authorList>
    </citation>
    <scope>NUCLEOTIDE SEQUENCE</scope>
    <source>
        <strain evidence="2">UCBG92.1500</strain>
        <tissue evidence="2">Leaf</tissue>
    </source>
</reference>
<dbReference type="Gene3D" id="3.30.530.20">
    <property type="match status" value="1"/>
</dbReference>
<protein>
    <recommendedName>
        <fullName evidence="1">Bet v I/Major latex protein domain-containing protein</fullName>
    </recommendedName>
</protein>
<evidence type="ECO:0000259" key="1">
    <source>
        <dbReference type="SMART" id="SM01037"/>
    </source>
</evidence>
<dbReference type="Pfam" id="PF00407">
    <property type="entry name" value="Bet_v_1"/>
    <property type="match status" value="1"/>
</dbReference>